<dbReference type="PANTHER" id="PTHR13342">
    <property type="entry name" value="RAGULATOR COMPLEX PROTEIN LAMTOR5"/>
    <property type="match status" value="1"/>
</dbReference>
<evidence type="ECO:0000256" key="3">
    <source>
        <dbReference type="ARBA" id="ARBA00007795"/>
    </source>
</evidence>
<dbReference type="GO" id="GO:1904263">
    <property type="term" value="P:positive regulation of TORC1 signaling"/>
    <property type="evidence" value="ECO:0007669"/>
    <property type="project" value="TreeGrafter"/>
</dbReference>
<dbReference type="PRINTS" id="PR02092">
    <property type="entry name" value="HEPBVIRUSXIP"/>
</dbReference>
<dbReference type="SUPFAM" id="SSF103196">
    <property type="entry name" value="Roadblock/LC7 domain"/>
    <property type="match status" value="1"/>
</dbReference>
<dbReference type="GO" id="GO:0043066">
    <property type="term" value="P:negative regulation of apoptotic process"/>
    <property type="evidence" value="ECO:0007669"/>
    <property type="project" value="InterPro"/>
</dbReference>
<dbReference type="EMBL" id="NIRI02000042">
    <property type="protein sequence ID" value="KAG5452516.1"/>
    <property type="molecule type" value="Genomic_DNA"/>
</dbReference>
<dbReference type="InterPro" id="IPR024135">
    <property type="entry name" value="LAMTOR5"/>
</dbReference>
<organism evidence="7 8">
    <name type="scientific">Clonorchis sinensis</name>
    <name type="common">Chinese liver fluke</name>
    <dbReference type="NCBI Taxonomy" id="79923"/>
    <lineage>
        <taxon>Eukaryota</taxon>
        <taxon>Metazoa</taxon>
        <taxon>Spiralia</taxon>
        <taxon>Lophotrochozoa</taxon>
        <taxon>Platyhelminthes</taxon>
        <taxon>Trematoda</taxon>
        <taxon>Digenea</taxon>
        <taxon>Opisthorchiida</taxon>
        <taxon>Opisthorchiata</taxon>
        <taxon>Opisthorchiidae</taxon>
        <taxon>Clonorchis</taxon>
    </lineage>
</organism>
<reference evidence="7 8" key="1">
    <citation type="journal article" date="2018" name="Biotechnol. Adv.">
        <title>Improved genomic resources and new bioinformatic workflow for the carcinogenic parasite Clonorchis sinensis: Biotechnological implications.</title>
        <authorList>
            <person name="Wang D."/>
            <person name="Korhonen P.K."/>
            <person name="Gasser R.B."/>
            <person name="Young N.D."/>
        </authorList>
    </citation>
    <scope>NUCLEOTIDE SEQUENCE [LARGE SCALE GENOMIC DNA]</scope>
    <source>
        <strain evidence="7">Cs-k2</strain>
    </source>
</reference>
<accession>A0A8T1MUG4</accession>
<dbReference type="Gene3D" id="3.30.450.30">
    <property type="entry name" value="Dynein light chain 2a, cytoplasmic"/>
    <property type="match status" value="1"/>
</dbReference>
<evidence type="ECO:0000256" key="5">
    <source>
        <dbReference type="ARBA" id="ARBA00023228"/>
    </source>
</evidence>
<evidence type="ECO:0000256" key="2">
    <source>
        <dbReference type="ARBA" id="ARBA00004496"/>
    </source>
</evidence>
<reference evidence="7 8" key="2">
    <citation type="journal article" date="2021" name="Genomics">
        <title>High-quality reference genome for Clonorchis sinensis.</title>
        <authorList>
            <person name="Young N.D."/>
            <person name="Stroehlein A.J."/>
            <person name="Kinkar L."/>
            <person name="Wang T."/>
            <person name="Sohn W.M."/>
            <person name="Chang B.C.H."/>
            <person name="Kaur P."/>
            <person name="Weisz D."/>
            <person name="Dudchenko O."/>
            <person name="Aiden E.L."/>
            <person name="Korhonen P.K."/>
            <person name="Gasser R.B."/>
        </authorList>
    </citation>
    <scope>NUCLEOTIDE SEQUENCE [LARGE SCALE GENOMIC DNA]</scope>
    <source>
        <strain evidence="7">Cs-k2</strain>
    </source>
</reference>
<gene>
    <name evidence="7" type="ORF">CSKR_201713</name>
</gene>
<protein>
    <recommendedName>
        <fullName evidence="6">Late endosomal/lysosomal adaptor and MAPK and MTOR activator 5</fullName>
    </recommendedName>
</protein>
<dbReference type="OrthoDB" id="76862at2759"/>
<evidence type="ECO:0000256" key="6">
    <source>
        <dbReference type="ARBA" id="ARBA00032692"/>
    </source>
</evidence>
<dbReference type="GO" id="GO:0071986">
    <property type="term" value="C:Ragulator complex"/>
    <property type="evidence" value="ECO:0007669"/>
    <property type="project" value="InterPro"/>
</dbReference>
<dbReference type="GO" id="GO:0071230">
    <property type="term" value="P:cellular response to amino acid stimulus"/>
    <property type="evidence" value="ECO:0007669"/>
    <property type="project" value="TreeGrafter"/>
</dbReference>
<dbReference type="PANTHER" id="PTHR13342:SF2">
    <property type="entry name" value="RAGULATOR COMPLEX PROTEIN LAMTOR5"/>
    <property type="match status" value="1"/>
</dbReference>
<comment type="caution">
    <text evidence="7">The sequence shown here is derived from an EMBL/GenBank/DDBJ whole genome shotgun (WGS) entry which is preliminary data.</text>
</comment>
<dbReference type="AlphaFoldDB" id="A0A8T1MUG4"/>
<dbReference type="Proteomes" id="UP000286415">
    <property type="component" value="Unassembled WGS sequence"/>
</dbReference>
<dbReference type="Pfam" id="PF16672">
    <property type="entry name" value="LAMTOR5"/>
    <property type="match status" value="1"/>
</dbReference>
<dbReference type="GO" id="GO:0005764">
    <property type="term" value="C:lysosome"/>
    <property type="evidence" value="ECO:0007669"/>
    <property type="project" value="UniProtKB-SubCell"/>
</dbReference>
<sequence length="140" mass="15272">MVAEFLRRGLISNNALTNGQQAFENQLTILADEPAIVNHLSAPYAETIIYMEKVLEDHLSSLQSQPGVTAVQCIDLDGLCLASKGPTNELSCGLLSSVYKHAQNVEDVDDFPVVVIEQDSSSVLLCRFDEVLTVIHKTKA</sequence>
<evidence type="ECO:0000313" key="7">
    <source>
        <dbReference type="EMBL" id="KAG5452516.1"/>
    </source>
</evidence>
<keyword evidence="5" id="KW-0458">Lysosome</keyword>
<dbReference type="GO" id="GO:0005085">
    <property type="term" value="F:guanyl-nucleotide exchange factor activity"/>
    <property type="evidence" value="ECO:0007669"/>
    <property type="project" value="TreeGrafter"/>
</dbReference>
<keyword evidence="8" id="KW-1185">Reference proteome</keyword>
<evidence type="ECO:0000256" key="4">
    <source>
        <dbReference type="ARBA" id="ARBA00022490"/>
    </source>
</evidence>
<evidence type="ECO:0000256" key="1">
    <source>
        <dbReference type="ARBA" id="ARBA00004371"/>
    </source>
</evidence>
<comment type="subcellular location">
    <subcellularLocation>
        <location evidence="2">Cytoplasm</location>
    </subcellularLocation>
    <subcellularLocation>
        <location evidence="1">Lysosome</location>
    </subcellularLocation>
</comment>
<name>A0A8T1MUG4_CLOSI</name>
<keyword evidence="4" id="KW-0963">Cytoplasm</keyword>
<evidence type="ECO:0000313" key="8">
    <source>
        <dbReference type="Proteomes" id="UP000286415"/>
    </source>
</evidence>
<proteinExistence type="inferred from homology"/>
<comment type="similarity">
    <text evidence="3">Belongs to the LAMTOR5 family.</text>
</comment>